<keyword evidence="8" id="KW-1185">Reference proteome</keyword>
<sequence>MAMDTKPVLNELSKRVISDFSRLNNMAPLAIDTEHENAWKKLNMVTFYLSPSKAPNVLNGGQINATKYILMSNTKAPLLEESFPEDKRKALELSSRRNERCYSEHSTLLYPSKLWHDWTHVEDLLRMADIWILTLEKRGCAAMLKSGATGLAQVG</sequence>
<dbReference type="EMBL" id="KE125188">
    <property type="protein sequence ID" value="EPB70470.1"/>
    <property type="molecule type" value="Genomic_DNA"/>
</dbReference>
<evidence type="ECO:0000256" key="2">
    <source>
        <dbReference type="ARBA" id="ARBA00022692"/>
    </source>
</evidence>
<evidence type="ECO:0000313" key="7">
    <source>
        <dbReference type="EMBL" id="EPB70470.1"/>
    </source>
</evidence>
<keyword evidence="4" id="KW-1133">Transmembrane helix</keyword>
<organism evidence="7 8">
    <name type="scientific">Ancylostoma ceylanicum</name>
    <dbReference type="NCBI Taxonomy" id="53326"/>
    <lineage>
        <taxon>Eukaryota</taxon>
        <taxon>Metazoa</taxon>
        <taxon>Ecdysozoa</taxon>
        <taxon>Nematoda</taxon>
        <taxon>Chromadorea</taxon>
        <taxon>Rhabditida</taxon>
        <taxon>Rhabditina</taxon>
        <taxon>Rhabditomorpha</taxon>
        <taxon>Strongyloidea</taxon>
        <taxon>Ancylostomatidae</taxon>
        <taxon>Ancylostomatinae</taxon>
        <taxon>Ancylostoma</taxon>
    </lineage>
</organism>
<protein>
    <submittedName>
        <fullName evidence="7">Uncharacterized protein</fullName>
    </submittedName>
</protein>
<gene>
    <name evidence="7" type="ORF">ANCCEY_10429</name>
</gene>
<keyword evidence="6" id="KW-0325">Glycoprotein</keyword>
<keyword evidence="3" id="KW-0732">Signal</keyword>
<dbReference type="AlphaFoldDB" id="A0A0D6LEF1"/>
<evidence type="ECO:0000256" key="4">
    <source>
        <dbReference type="ARBA" id="ARBA00022989"/>
    </source>
</evidence>
<reference evidence="7 8" key="1">
    <citation type="submission" date="2013-05" db="EMBL/GenBank/DDBJ databases">
        <title>Draft genome of the parasitic nematode Anyclostoma ceylanicum.</title>
        <authorList>
            <person name="Mitreva M."/>
        </authorList>
    </citation>
    <scope>NUCLEOTIDE SEQUENCE [LARGE SCALE GENOMIC DNA]</scope>
</reference>
<comment type="subcellular location">
    <subcellularLocation>
        <location evidence="1">Membrane</location>
        <topology evidence="1">Single-pass type I membrane protein</topology>
    </subcellularLocation>
</comment>
<dbReference type="PANTHER" id="PTHR31386">
    <property type="entry name" value="UNCHARACTERIZED PROTEIN KIAA2013"/>
    <property type="match status" value="1"/>
</dbReference>
<dbReference type="GO" id="GO:0016020">
    <property type="term" value="C:membrane"/>
    <property type="evidence" value="ECO:0007669"/>
    <property type="project" value="UniProtKB-SubCell"/>
</dbReference>
<name>A0A0D6LEF1_9BILA</name>
<keyword evidence="2" id="KW-0812">Transmembrane</keyword>
<proteinExistence type="predicted"/>
<dbReference type="InterPro" id="IPR018795">
    <property type="entry name" value="K2013-like"/>
</dbReference>
<evidence type="ECO:0000256" key="5">
    <source>
        <dbReference type="ARBA" id="ARBA00023136"/>
    </source>
</evidence>
<evidence type="ECO:0000256" key="1">
    <source>
        <dbReference type="ARBA" id="ARBA00004479"/>
    </source>
</evidence>
<keyword evidence="5" id="KW-0472">Membrane</keyword>
<dbReference type="PANTHER" id="PTHR31386:SF2">
    <property type="entry name" value="SIMILAR TO RIKEN CDNA 2510039O18"/>
    <property type="match status" value="1"/>
</dbReference>
<evidence type="ECO:0000313" key="8">
    <source>
        <dbReference type="Proteomes" id="UP000054495"/>
    </source>
</evidence>
<evidence type="ECO:0000256" key="3">
    <source>
        <dbReference type="ARBA" id="ARBA00022729"/>
    </source>
</evidence>
<evidence type="ECO:0000256" key="6">
    <source>
        <dbReference type="ARBA" id="ARBA00023180"/>
    </source>
</evidence>
<dbReference type="Pfam" id="PF10222">
    <property type="entry name" value="DUF2152"/>
    <property type="match status" value="1"/>
</dbReference>
<accession>A0A0D6LEF1</accession>
<dbReference type="Proteomes" id="UP000054495">
    <property type="component" value="Unassembled WGS sequence"/>
</dbReference>